<comment type="caution">
    <text evidence="2">The sequence shown here is derived from an EMBL/GenBank/DDBJ whole genome shotgun (WGS) entry which is preliminary data.</text>
</comment>
<name>A0ABQ5MVW2_9MICC</name>
<organism evidence="2 3">
    <name type="scientific">Arthrobacter mangrovi</name>
    <dbReference type="NCBI Taxonomy" id="2966350"/>
    <lineage>
        <taxon>Bacteria</taxon>
        <taxon>Bacillati</taxon>
        <taxon>Actinomycetota</taxon>
        <taxon>Actinomycetes</taxon>
        <taxon>Micrococcales</taxon>
        <taxon>Micrococcaceae</taxon>
        <taxon>Arthrobacter</taxon>
    </lineage>
</organism>
<gene>
    <name evidence="2" type="ORF">AHIS1636_25770</name>
</gene>
<keyword evidence="3" id="KW-1185">Reference proteome</keyword>
<evidence type="ECO:0000313" key="3">
    <source>
        <dbReference type="Proteomes" id="UP001209654"/>
    </source>
</evidence>
<protein>
    <recommendedName>
        <fullName evidence="4">DUF4232 domain-containing protein</fullName>
    </recommendedName>
</protein>
<dbReference type="EMBL" id="BRVS01000012">
    <property type="protein sequence ID" value="GLB68135.1"/>
    <property type="molecule type" value="Genomic_DNA"/>
</dbReference>
<evidence type="ECO:0000256" key="1">
    <source>
        <dbReference type="SAM" id="MobiDB-lite"/>
    </source>
</evidence>
<proteinExistence type="predicted"/>
<accession>A0ABQ5MVW2</accession>
<sequence length="177" mass="18466">MLVAMLVLAGWWVAGLFGQDKPKAEGAAPLPVASAASASGLPSPEPAAAGSCDESDISVSAATDAPSYAAGENPMLILEVENTGKSDCEVDVGTEAMEFIVTSGEDRIFSSKDCAVETGELMRTIAPGESERAQFTWERQRSAPGCTAVNANPQPGTYVLTTRLGSHKSEKVIFDLQ</sequence>
<feature type="compositionally biased region" description="Low complexity" evidence="1">
    <location>
        <begin position="35"/>
        <end position="51"/>
    </location>
</feature>
<evidence type="ECO:0008006" key="4">
    <source>
        <dbReference type="Google" id="ProtNLM"/>
    </source>
</evidence>
<reference evidence="2 3" key="1">
    <citation type="journal article" date="2023" name="Int. J. Syst. Evol. Microbiol.">
        <title>Arthrobacter mangrovi sp. nov., an actinobacterium isolated from the rhizosphere of a mangrove.</title>
        <authorList>
            <person name="Hamada M."/>
            <person name="Saitou S."/>
            <person name="Enomoto N."/>
            <person name="Nanri K."/>
            <person name="Hidaka K."/>
            <person name="Miura T."/>
            <person name="Tamura T."/>
        </authorList>
    </citation>
    <scope>NUCLEOTIDE SEQUENCE [LARGE SCALE GENOMIC DNA]</scope>
    <source>
        <strain evidence="2 3">NBRC 112813</strain>
    </source>
</reference>
<evidence type="ECO:0000313" key="2">
    <source>
        <dbReference type="EMBL" id="GLB68135.1"/>
    </source>
</evidence>
<feature type="region of interest" description="Disordered" evidence="1">
    <location>
        <begin position="35"/>
        <end position="55"/>
    </location>
</feature>
<dbReference type="Proteomes" id="UP001209654">
    <property type="component" value="Unassembled WGS sequence"/>
</dbReference>